<keyword evidence="2" id="KW-1185">Reference proteome</keyword>
<dbReference type="EMBL" id="MLBY01000005">
    <property type="protein sequence ID" value="MEE7459394.1"/>
    <property type="molecule type" value="Genomic_DNA"/>
</dbReference>
<sequence length="168" mass="18344">MGVYYDSLQILYPDPGYGMAVARDPGLHRIQRRVSTSYLPQISGFMQDNVDLLPFLGMYQGVHTLMKVANQSPDSQTRPGHEQGFAELQAKFGMSRSHIRNILSLAEEADLLTGAGPGRKHIALTPRGLAAIDRFVADTLSSSDLGYRVALAELGHPVEPPTRVPSTL</sequence>
<gene>
    <name evidence="1" type="ORF">MRSR164_22145</name>
</gene>
<evidence type="ECO:0000313" key="1">
    <source>
        <dbReference type="EMBL" id="MEE7459394.1"/>
    </source>
</evidence>
<reference evidence="1 2" key="1">
    <citation type="journal article" date="2012" name="Genet. Mol. Biol.">
        <title>Analysis of 16S rRNA and mxaF genes revealing insights into Methylobacterium niche-specific plant association.</title>
        <authorList>
            <person name="Dourado M.N."/>
            <person name="Andreote F.D."/>
            <person name="Dini-Andreote F."/>
            <person name="Conti R."/>
            <person name="Araujo J.M."/>
            <person name="Araujo W.L."/>
        </authorList>
    </citation>
    <scope>NUCLEOTIDE SEQUENCE [LARGE SCALE GENOMIC DNA]</scope>
    <source>
        <strain evidence="1 2">SR1.6/4</strain>
    </source>
</reference>
<organism evidence="1 2">
    <name type="scientific">Methylobacterium radiotolerans</name>
    <dbReference type="NCBI Taxonomy" id="31998"/>
    <lineage>
        <taxon>Bacteria</taxon>
        <taxon>Pseudomonadati</taxon>
        <taxon>Pseudomonadota</taxon>
        <taxon>Alphaproteobacteria</taxon>
        <taxon>Hyphomicrobiales</taxon>
        <taxon>Methylobacteriaceae</taxon>
        <taxon>Methylobacterium</taxon>
    </lineage>
</organism>
<evidence type="ECO:0000313" key="2">
    <source>
        <dbReference type="Proteomes" id="UP001349262"/>
    </source>
</evidence>
<comment type="caution">
    <text evidence="1">The sequence shown here is derived from an EMBL/GenBank/DDBJ whole genome shotgun (WGS) entry which is preliminary data.</text>
</comment>
<dbReference type="Proteomes" id="UP001349262">
    <property type="component" value="Unassembled WGS sequence"/>
</dbReference>
<name>A0ABU7TFM6_9HYPH</name>
<accession>A0ABU7TFM6</accession>
<protein>
    <submittedName>
        <fullName evidence="1">Uncharacterized protein</fullName>
    </submittedName>
</protein>
<proteinExistence type="predicted"/>